<evidence type="ECO:0000259" key="2">
    <source>
        <dbReference type="Pfam" id="PF16990"/>
    </source>
</evidence>
<keyword evidence="4" id="KW-1185">Reference proteome</keyword>
<dbReference type="KEGG" id="asim:FE240_04390"/>
<gene>
    <name evidence="3" type="ORF">FE240_04390</name>
</gene>
<protein>
    <recommendedName>
        <fullName evidence="2">CBM6 domain-containing protein</fullName>
    </recommendedName>
</protein>
<dbReference type="InterPro" id="IPR005084">
    <property type="entry name" value="CBM6"/>
</dbReference>
<dbReference type="Pfam" id="PF16990">
    <property type="entry name" value="CBM_35"/>
    <property type="match status" value="1"/>
</dbReference>
<dbReference type="SUPFAM" id="SSF49785">
    <property type="entry name" value="Galactose-binding domain-like"/>
    <property type="match status" value="1"/>
</dbReference>
<evidence type="ECO:0000313" key="4">
    <source>
        <dbReference type="Proteomes" id="UP000594034"/>
    </source>
</evidence>
<feature type="signal peptide" evidence="1">
    <location>
        <begin position="1"/>
        <end position="39"/>
    </location>
</feature>
<evidence type="ECO:0000256" key="1">
    <source>
        <dbReference type="SAM" id="SignalP"/>
    </source>
</evidence>
<dbReference type="Proteomes" id="UP000594034">
    <property type="component" value="Chromosome"/>
</dbReference>
<evidence type="ECO:0000313" key="3">
    <source>
        <dbReference type="EMBL" id="QFI53998.1"/>
    </source>
</evidence>
<feature type="domain" description="CBM6" evidence="2">
    <location>
        <begin position="56"/>
        <end position="165"/>
    </location>
</feature>
<reference evidence="3 4" key="1">
    <citation type="submission" date="2019-05" db="EMBL/GenBank/DDBJ databases">
        <title>OXA-830, a novel chromosomally encoded expanded-spectrum class D beta-lactamase in Aeromonas simiae.</title>
        <authorList>
            <person name="Zhou W."/>
            <person name="Chen Q."/>
        </authorList>
    </citation>
    <scope>NUCLEOTIDE SEQUENCE [LARGE SCALE GENOMIC DNA]</scope>
    <source>
        <strain evidence="3 4">A6</strain>
    </source>
</reference>
<dbReference type="Gene3D" id="2.60.120.260">
    <property type="entry name" value="Galactose-binding domain-like"/>
    <property type="match status" value="1"/>
</dbReference>
<proteinExistence type="predicted"/>
<accession>A0A5J6WVV2</accession>
<sequence>MFCRGEGLCPPRLAKEPKMKKRVLMGAALAALLSVPSMAQEVLAEQSAKEGLLNVVTSPKDQLAIGADGFLGPFASEGDKVTWTVTLPKAGQYRLHLFFNAKWGGKKNTLVINGGEPQQIDFPQTSEVGEEKVIPVTLQAGSNRISFGKAPNDWGYMFVKSIKVTSH</sequence>
<organism evidence="3 4">
    <name type="scientific">Aeromonas simiae</name>
    <dbReference type="NCBI Taxonomy" id="218936"/>
    <lineage>
        <taxon>Bacteria</taxon>
        <taxon>Pseudomonadati</taxon>
        <taxon>Pseudomonadota</taxon>
        <taxon>Gammaproteobacteria</taxon>
        <taxon>Aeromonadales</taxon>
        <taxon>Aeromonadaceae</taxon>
        <taxon>Aeromonas</taxon>
    </lineage>
</organism>
<feature type="chain" id="PRO_5023903519" description="CBM6 domain-containing protein" evidence="1">
    <location>
        <begin position="40"/>
        <end position="167"/>
    </location>
</feature>
<name>A0A5J6WVV2_9GAMM</name>
<keyword evidence="1" id="KW-0732">Signal</keyword>
<dbReference type="InterPro" id="IPR008979">
    <property type="entry name" value="Galactose-bd-like_sf"/>
</dbReference>
<dbReference type="GO" id="GO:0030246">
    <property type="term" value="F:carbohydrate binding"/>
    <property type="evidence" value="ECO:0007669"/>
    <property type="project" value="InterPro"/>
</dbReference>
<dbReference type="AlphaFoldDB" id="A0A5J6WVV2"/>
<dbReference type="EMBL" id="CP040449">
    <property type="protein sequence ID" value="QFI53998.1"/>
    <property type="molecule type" value="Genomic_DNA"/>
</dbReference>